<evidence type="ECO:0000313" key="9">
    <source>
        <dbReference type="Proteomes" id="UP000048949"/>
    </source>
</evidence>
<evidence type="ECO:0000256" key="1">
    <source>
        <dbReference type="ARBA" id="ARBA00022679"/>
    </source>
</evidence>
<dbReference type="SUPFAM" id="SSF63999">
    <property type="entry name" value="Thiamin pyrophosphokinase, catalytic domain"/>
    <property type="match status" value="1"/>
</dbReference>
<dbReference type="Proteomes" id="UP000048949">
    <property type="component" value="Unassembled WGS sequence"/>
</dbReference>
<keyword evidence="4" id="KW-0067">ATP-binding</keyword>
<dbReference type="InterPro" id="IPR006282">
    <property type="entry name" value="Thi_PPkinase"/>
</dbReference>
<dbReference type="AlphaFoldDB" id="A0A0U1NJF1"/>
<evidence type="ECO:0000256" key="2">
    <source>
        <dbReference type="ARBA" id="ARBA00022741"/>
    </source>
</evidence>
<accession>A0A0U1NJF1</accession>
<dbReference type="InterPro" id="IPR036371">
    <property type="entry name" value="TPK_B1-bd_sf"/>
</dbReference>
<dbReference type="GO" id="GO:0005524">
    <property type="term" value="F:ATP binding"/>
    <property type="evidence" value="ECO:0007669"/>
    <property type="project" value="UniProtKB-KW"/>
</dbReference>
<sequence>MSKAIVSQNAPVLLVGGGTTHRDDWSLASKCGCVVAVDGGADAALANRVTPDFVIGDLDSISGAGHDKLADRVIAVSEQDTTDFDKALRNIDAPLIYAIGFTGARMDHSLAVLSGLVKAPKSRCIVVGEVDTVCLAPARLDFRDVTAQTRVSLFPMGPARASSTGLKWALDGIRFSPDSAIGTSNEALGGAVTIETYDPKMLLILPRTLIYVLADALRAAPSW</sequence>
<dbReference type="GO" id="GO:0006772">
    <property type="term" value="P:thiamine metabolic process"/>
    <property type="evidence" value="ECO:0007669"/>
    <property type="project" value="UniProtKB-UniRule"/>
</dbReference>
<dbReference type="EC" id="2.7.6.2" evidence="5"/>
<dbReference type="EMBL" id="CVQV01000004">
    <property type="protein sequence ID" value="CRK74850.1"/>
    <property type="molecule type" value="Genomic_DNA"/>
</dbReference>
<dbReference type="RefSeq" id="WP_048598273.1">
    <property type="nucleotide sequence ID" value="NZ_CVPC01000004.1"/>
</dbReference>
<keyword evidence="1" id="KW-0808">Transferase</keyword>
<evidence type="ECO:0000259" key="7">
    <source>
        <dbReference type="Pfam" id="PF04265"/>
    </source>
</evidence>
<name>A0A0U1NJF1_9RHOB</name>
<feature type="domain" description="Thiamin pyrophosphokinase thiamin-binding" evidence="7">
    <location>
        <begin position="149"/>
        <end position="199"/>
    </location>
</feature>
<dbReference type="Gene3D" id="3.40.50.10240">
    <property type="entry name" value="Thiamin pyrophosphokinase, catalytic domain"/>
    <property type="match status" value="1"/>
</dbReference>
<evidence type="ECO:0000256" key="3">
    <source>
        <dbReference type="ARBA" id="ARBA00022777"/>
    </source>
</evidence>
<dbReference type="GO" id="GO:0030975">
    <property type="term" value="F:thiamine binding"/>
    <property type="evidence" value="ECO:0007669"/>
    <property type="project" value="InterPro"/>
</dbReference>
<gene>
    <name evidence="8" type="ORF">NIG5292_00889</name>
</gene>
<proteinExistence type="predicted"/>
<dbReference type="STRING" id="282199.GCA_001049735_00889"/>
<dbReference type="OrthoDB" id="7057856at2"/>
<evidence type="ECO:0000259" key="6">
    <source>
        <dbReference type="Pfam" id="PF04263"/>
    </source>
</evidence>
<feature type="domain" description="Thiamin pyrophosphokinase catalytic" evidence="6">
    <location>
        <begin position="27"/>
        <end position="124"/>
    </location>
</feature>
<keyword evidence="2" id="KW-0547">Nucleotide-binding</keyword>
<dbReference type="InterPro" id="IPR007373">
    <property type="entry name" value="Thiamin_PyroPKinase_B1-bd"/>
</dbReference>
<keyword evidence="3 8" id="KW-0418">Kinase</keyword>
<dbReference type="InterPro" id="IPR036759">
    <property type="entry name" value="TPK_catalytic_sf"/>
</dbReference>
<dbReference type="NCBIfam" id="TIGR01378">
    <property type="entry name" value="thi_PPkinase"/>
    <property type="match status" value="1"/>
</dbReference>
<dbReference type="CDD" id="cd07995">
    <property type="entry name" value="TPK"/>
    <property type="match status" value="1"/>
</dbReference>
<dbReference type="SUPFAM" id="SSF63862">
    <property type="entry name" value="Thiamin pyrophosphokinase, substrate-binding domain"/>
    <property type="match status" value="1"/>
</dbReference>
<dbReference type="GO" id="GO:0016301">
    <property type="term" value="F:kinase activity"/>
    <property type="evidence" value="ECO:0007669"/>
    <property type="project" value="UniProtKB-KW"/>
</dbReference>
<keyword evidence="9" id="KW-1185">Reference proteome</keyword>
<dbReference type="GO" id="GO:0009229">
    <property type="term" value="P:thiamine diphosphate biosynthetic process"/>
    <property type="evidence" value="ECO:0007669"/>
    <property type="project" value="InterPro"/>
</dbReference>
<reference evidence="8 9" key="1">
    <citation type="submission" date="2015-04" db="EMBL/GenBank/DDBJ databases">
        <authorList>
            <person name="Syromyatnikov M.Y."/>
            <person name="Popov V.N."/>
        </authorList>
    </citation>
    <scope>NUCLEOTIDE SEQUENCE [LARGE SCALE GENOMIC DNA]</scope>
    <source>
        <strain evidence="8 9">CECT 5292</strain>
    </source>
</reference>
<dbReference type="Pfam" id="PF04265">
    <property type="entry name" value="TPK_B1_binding"/>
    <property type="match status" value="1"/>
</dbReference>
<dbReference type="InterPro" id="IPR053149">
    <property type="entry name" value="TPK"/>
</dbReference>
<organism evidence="8 9">
    <name type="scientific">Nereida ignava</name>
    <dbReference type="NCBI Taxonomy" id="282199"/>
    <lineage>
        <taxon>Bacteria</taxon>
        <taxon>Pseudomonadati</taxon>
        <taxon>Pseudomonadota</taxon>
        <taxon>Alphaproteobacteria</taxon>
        <taxon>Rhodobacterales</taxon>
        <taxon>Roseobacteraceae</taxon>
        <taxon>Nereida</taxon>
    </lineage>
</organism>
<evidence type="ECO:0000256" key="5">
    <source>
        <dbReference type="NCBIfam" id="TIGR01378"/>
    </source>
</evidence>
<evidence type="ECO:0000256" key="4">
    <source>
        <dbReference type="ARBA" id="ARBA00022840"/>
    </source>
</evidence>
<dbReference type="PANTHER" id="PTHR41299:SF1">
    <property type="entry name" value="THIAMINE PYROPHOSPHOKINASE"/>
    <property type="match status" value="1"/>
</dbReference>
<evidence type="ECO:0000313" key="8">
    <source>
        <dbReference type="EMBL" id="CRK74850.1"/>
    </source>
</evidence>
<protein>
    <recommendedName>
        <fullName evidence="5">Thiamine diphosphokinase</fullName>
        <ecNumber evidence="5">2.7.6.2</ecNumber>
    </recommendedName>
</protein>
<dbReference type="PANTHER" id="PTHR41299">
    <property type="entry name" value="THIAMINE PYROPHOSPHOKINASE"/>
    <property type="match status" value="1"/>
</dbReference>
<dbReference type="GO" id="GO:0004788">
    <property type="term" value="F:thiamine diphosphokinase activity"/>
    <property type="evidence" value="ECO:0007669"/>
    <property type="project" value="UniProtKB-UniRule"/>
</dbReference>
<dbReference type="InterPro" id="IPR007371">
    <property type="entry name" value="TPK_catalytic"/>
</dbReference>
<dbReference type="Pfam" id="PF04263">
    <property type="entry name" value="TPK_catalytic"/>
    <property type="match status" value="1"/>
</dbReference>